<dbReference type="PROSITE" id="PS00138">
    <property type="entry name" value="SUBTILASE_SER"/>
    <property type="match status" value="1"/>
</dbReference>
<dbReference type="Proteomes" id="UP000245956">
    <property type="component" value="Unassembled WGS sequence"/>
</dbReference>
<organism evidence="11 12">
    <name type="scientific">Purpureocillium lilacinum</name>
    <name type="common">Paecilomyces lilacinus</name>
    <dbReference type="NCBI Taxonomy" id="33203"/>
    <lineage>
        <taxon>Eukaryota</taxon>
        <taxon>Fungi</taxon>
        <taxon>Dikarya</taxon>
        <taxon>Ascomycota</taxon>
        <taxon>Pezizomycotina</taxon>
        <taxon>Sordariomycetes</taxon>
        <taxon>Hypocreomycetidae</taxon>
        <taxon>Hypocreales</taxon>
        <taxon>Ophiocordycipitaceae</taxon>
        <taxon>Purpureocillium</taxon>
    </lineage>
</organism>
<dbReference type="CDD" id="cd04077">
    <property type="entry name" value="Peptidases_S8_PCSK9_ProteinaseK_like"/>
    <property type="match status" value="1"/>
</dbReference>
<evidence type="ECO:0000256" key="8">
    <source>
        <dbReference type="SAM" id="SignalP"/>
    </source>
</evidence>
<dbReference type="Pfam" id="PF05922">
    <property type="entry name" value="Inhibitor_I9"/>
    <property type="match status" value="1"/>
</dbReference>
<evidence type="ECO:0000256" key="6">
    <source>
        <dbReference type="PROSITE-ProRule" id="PRU01240"/>
    </source>
</evidence>
<evidence type="ECO:0000313" key="12">
    <source>
        <dbReference type="Proteomes" id="UP000245956"/>
    </source>
</evidence>
<feature type="active site" description="Charge relay system" evidence="6">
    <location>
        <position position="186"/>
    </location>
</feature>
<comment type="caution">
    <text evidence="11">The sequence shown here is derived from an EMBL/GenBank/DDBJ whole genome shotgun (WGS) entry which is preliminary data.</text>
</comment>
<dbReference type="InterPro" id="IPR050131">
    <property type="entry name" value="Peptidase_S8_subtilisin-like"/>
</dbReference>
<dbReference type="PANTHER" id="PTHR43806:SF58">
    <property type="entry name" value="ALKALINE PROTEASE 1-RELATED"/>
    <property type="match status" value="1"/>
</dbReference>
<dbReference type="InterPro" id="IPR023827">
    <property type="entry name" value="Peptidase_S8_Asp-AS"/>
</dbReference>
<dbReference type="InterPro" id="IPR036852">
    <property type="entry name" value="Peptidase_S8/S53_dom_sf"/>
</dbReference>
<dbReference type="PROSITE" id="PS00137">
    <property type="entry name" value="SUBTILASE_HIS"/>
    <property type="match status" value="1"/>
</dbReference>
<feature type="signal peptide" evidence="8">
    <location>
        <begin position="1"/>
        <end position="15"/>
    </location>
</feature>
<dbReference type="PROSITE" id="PS51892">
    <property type="entry name" value="SUBTILASE"/>
    <property type="match status" value="1"/>
</dbReference>
<name>A0A2U3EGV1_PURLI</name>
<dbReference type="InterPro" id="IPR015500">
    <property type="entry name" value="Peptidase_S8_subtilisin-rel"/>
</dbReference>
<dbReference type="PROSITE" id="PS00136">
    <property type="entry name" value="SUBTILASE_ASP"/>
    <property type="match status" value="1"/>
</dbReference>
<keyword evidence="4 6" id="KW-0378">Hydrolase</keyword>
<gene>
    <name evidence="11" type="ORF">PCL_09022</name>
</gene>
<dbReference type="Gene3D" id="3.40.50.200">
    <property type="entry name" value="Peptidase S8/S53 domain"/>
    <property type="match status" value="1"/>
</dbReference>
<dbReference type="PRINTS" id="PR00723">
    <property type="entry name" value="SUBTILISIN"/>
</dbReference>
<dbReference type="EMBL" id="LCWV01000004">
    <property type="protein sequence ID" value="PWI73746.1"/>
    <property type="molecule type" value="Genomic_DNA"/>
</dbReference>
<accession>A0A2U3EGV1</accession>
<evidence type="ECO:0000256" key="2">
    <source>
        <dbReference type="ARBA" id="ARBA00022670"/>
    </source>
</evidence>
<dbReference type="InterPro" id="IPR000209">
    <property type="entry name" value="Peptidase_S8/S53_dom"/>
</dbReference>
<dbReference type="InterPro" id="IPR010259">
    <property type="entry name" value="S8pro/Inhibitor_I9"/>
</dbReference>
<evidence type="ECO:0000259" key="9">
    <source>
        <dbReference type="Pfam" id="PF00082"/>
    </source>
</evidence>
<dbReference type="AlphaFoldDB" id="A0A2U3EGV1"/>
<evidence type="ECO:0000259" key="10">
    <source>
        <dbReference type="Pfam" id="PF05922"/>
    </source>
</evidence>
<feature type="active site" description="Charge relay system" evidence="6">
    <location>
        <position position="150"/>
    </location>
</feature>
<keyword evidence="2 6" id="KW-0645">Protease</keyword>
<dbReference type="InterPro" id="IPR023828">
    <property type="entry name" value="Peptidase_S8_Ser-AS"/>
</dbReference>
<dbReference type="PANTHER" id="PTHR43806">
    <property type="entry name" value="PEPTIDASE S8"/>
    <property type="match status" value="1"/>
</dbReference>
<sequence length="431" mass="46128">MRLCALLSVVPLAAAAMGPRLAERAEPAPLLMPGDTSAITAGKYIVKFRDDIPDAQFKSLMESVKEDADQVYTNVLFGFSVALDAASLERWRNHPDVDYVEPDSKITASGTIRQDNATWGLGRISARDNGESEYVFDETAGEGTCTYVLDSGIDDTHPLTCGQEFEGRAEQIYSFITGEQTDGWGHGTLVAGIIGSKTYGVAKKTRLYGIKVMADRGGTDVSMLIAGADLVLRHMRTRSCPKGVFVNISISGGMSLATNQAVERLVKNDVFVGVAAGNDGKELADRSPATARYVCVVAGTNKNDTWYKASNYGRRVDILAPASEVESTTINGETVSYSLPLSLSLSFSRCEERQEGRAADPSESTQAIVNGTSVAAPHVVGLAAYVRALKDIGAANLCAHLRLTAHIGKIKGVPNGTSNHLAFNQVRRDET</sequence>
<dbReference type="SUPFAM" id="SSF52743">
    <property type="entry name" value="Subtilisin-like"/>
    <property type="match status" value="1"/>
</dbReference>
<feature type="active site" description="Charge relay system" evidence="6">
    <location>
        <position position="373"/>
    </location>
</feature>
<dbReference type="InterPro" id="IPR037045">
    <property type="entry name" value="S8pro/Inhibitor_I9_sf"/>
</dbReference>
<dbReference type="GO" id="GO:0004252">
    <property type="term" value="F:serine-type endopeptidase activity"/>
    <property type="evidence" value="ECO:0007669"/>
    <property type="project" value="UniProtKB-UniRule"/>
</dbReference>
<comment type="similarity">
    <text evidence="1 6 7">Belongs to the peptidase S8 family.</text>
</comment>
<evidence type="ECO:0000256" key="4">
    <source>
        <dbReference type="ARBA" id="ARBA00022801"/>
    </source>
</evidence>
<dbReference type="GO" id="GO:0006508">
    <property type="term" value="P:proteolysis"/>
    <property type="evidence" value="ECO:0007669"/>
    <property type="project" value="UniProtKB-KW"/>
</dbReference>
<dbReference type="Gene3D" id="3.30.70.80">
    <property type="entry name" value="Peptidase S8 propeptide/proteinase inhibitor I9"/>
    <property type="match status" value="1"/>
</dbReference>
<feature type="domain" description="Peptidase S8/S53" evidence="9">
    <location>
        <begin position="147"/>
        <end position="405"/>
    </location>
</feature>
<dbReference type="GO" id="GO:0005576">
    <property type="term" value="C:extracellular region"/>
    <property type="evidence" value="ECO:0007669"/>
    <property type="project" value="UniProtKB-ARBA"/>
</dbReference>
<dbReference type="InterPro" id="IPR034193">
    <property type="entry name" value="PCSK9_ProteinaseK-like"/>
</dbReference>
<protein>
    <submittedName>
        <fullName evidence="11">Subtilisin-like protease PR1I</fullName>
    </submittedName>
</protein>
<dbReference type="InterPro" id="IPR022398">
    <property type="entry name" value="Peptidase_S8_His-AS"/>
</dbReference>
<feature type="chain" id="PRO_5015557381" evidence="8">
    <location>
        <begin position="16"/>
        <end position="431"/>
    </location>
</feature>
<reference evidence="11 12" key="1">
    <citation type="journal article" date="2016" name="Front. Microbiol.">
        <title>Genome and transcriptome sequences reveal the specific parasitism of the nematophagous Purpureocillium lilacinum 36-1.</title>
        <authorList>
            <person name="Xie J."/>
            <person name="Li S."/>
            <person name="Mo C."/>
            <person name="Xiao X."/>
            <person name="Peng D."/>
            <person name="Wang G."/>
            <person name="Xiao Y."/>
        </authorList>
    </citation>
    <scope>NUCLEOTIDE SEQUENCE [LARGE SCALE GENOMIC DNA]</scope>
    <source>
        <strain evidence="11 12">36-1</strain>
    </source>
</reference>
<proteinExistence type="inferred from homology"/>
<evidence type="ECO:0000256" key="1">
    <source>
        <dbReference type="ARBA" id="ARBA00011073"/>
    </source>
</evidence>
<keyword evidence="5 6" id="KW-0720">Serine protease</keyword>
<evidence type="ECO:0000256" key="3">
    <source>
        <dbReference type="ARBA" id="ARBA00022729"/>
    </source>
</evidence>
<evidence type="ECO:0000313" key="11">
    <source>
        <dbReference type="EMBL" id="PWI73746.1"/>
    </source>
</evidence>
<evidence type="ECO:0000256" key="5">
    <source>
        <dbReference type="ARBA" id="ARBA00022825"/>
    </source>
</evidence>
<keyword evidence="3 8" id="KW-0732">Signal</keyword>
<feature type="domain" description="Inhibitor I9" evidence="10">
    <location>
        <begin position="43"/>
        <end position="107"/>
    </location>
</feature>
<dbReference type="Pfam" id="PF00082">
    <property type="entry name" value="Peptidase_S8"/>
    <property type="match status" value="1"/>
</dbReference>
<dbReference type="SUPFAM" id="SSF54897">
    <property type="entry name" value="Protease propeptides/inhibitors"/>
    <property type="match status" value="1"/>
</dbReference>
<evidence type="ECO:0000256" key="7">
    <source>
        <dbReference type="RuleBase" id="RU003355"/>
    </source>
</evidence>